<name>A0AAN8STU7_SOLBU</name>
<comment type="caution">
    <text evidence="1">The sequence shown here is derived from an EMBL/GenBank/DDBJ whole genome shotgun (WGS) entry which is preliminary data.</text>
</comment>
<sequence length="18" mass="2121">MTLSFSSDSYRVAQRLLF</sequence>
<dbReference type="Proteomes" id="UP001371456">
    <property type="component" value="Unassembled WGS sequence"/>
</dbReference>
<reference evidence="1 2" key="1">
    <citation type="submission" date="2024-02" db="EMBL/GenBank/DDBJ databases">
        <title>de novo genome assembly of Solanum bulbocastanum strain 11H21.</title>
        <authorList>
            <person name="Hosaka A.J."/>
        </authorList>
    </citation>
    <scope>NUCLEOTIDE SEQUENCE [LARGE SCALE GENOMIC DNA]</scope>
    <source>
        <tissue evidence="1">Young leaves</tissue>
    </source>
</reference>
<keyword evidence="2" id="KW-1185">Reference proteome</keyword>
<gene>
    <name evidence="1" type="ORF">RDI58_030711</name>
</gene>
<dbReference type="EMBL" id="JBANQN010000118">
    <property type="protein sequence ID" value="KAK6772043.1"/>
    <property type="molecule type" value="Genomic_DNA"/>
</dbReference>
<accession>A0AAN8STU7</accession>
<dbReference type="AlphaFoldDB" id="A0AAN8STU7"/>
<protein>
    <submittedName>
        <fullName evidence="1">Uncharacterized protein</fullName>
    </submittedName>
</protein>
<evidence type="ECO:0000313" key="2">
    <source>
        <dbReference type="Proteomes" id="UP001371456"/>
    </source>
</evidence>
<proteinExistence type="predicted"/>
<evidence type="ECO:0000313" key="1">
    <source>
        <dbReference type="EMBL" id="KAK6772043.1"/>
    </source>
</evidence>
<organism evidence="1 2">
    <name type="scientific">Solanum bulbocastanum</name>
    <name type="common">Wild potato</name>
    <dbReference type="NCBI Taxonomy" id="147425"/>
    <lineage>
        <taxon>Eukaryota</taxon>
        <taxon>Viridiplantae</taxon>
        <taxon>Streptophyta</taxon>
        <taxon>Embryophyta</taxon>
        <taxon>Tracheophyta</taxon>
        <taxon>Spermatophyta</taxon>
        <taxon>Magnoliopsida</taxon>
        <taxon>eudicotyledons</taxon>
        <taxon>Gunneridae</taxon>
        <taxon>Pentapetalae</taxon>
        <taxon>asterids</taxon>
        <taxon>lamiids</taxon>
        <taxon>Solanales</taxon>
        <taxon>Solanaceae</taxon>
        <taxon>Solanoideae</taxon>
        <taxon>Solaneae</taxon>
        <taxon>Solanum</taxon>
    </lineage>
</organism>